<dbReference type="Pfam" id="PF01609">
    <property type="entry name" value="DDE_Tnp_1"/>
    <property type="match status" value="1"/>
</dbReference>
<gene>
    <name evidence="2" type="ORF">BROSI_A3480</name>
</gene>
<sequence length="215" mass="24726">MQRQVLYLEEFNDTQRAGWVRTIEALWGEKNKVKQLTGEDDSLAQKDKPYRCLDLLLEHRDDLFGFLKGQWGKLLGAKYDVLLYDLTSTYFESDPPPTGSGGKKRFGYSRDKRSDCVQVALVLTPEGFPVAYEVYPGNTRDTATLEEFLDRIEKQYGKFRRTWLMDRGIPTEDMLEKMRSRGIDYLVGTPKGHLTRVEKTVARTAPGCRREKASA</sequence>
<protein>
    <submittedName>
        <fullName evidence="2">Transposase IS4 family protein</fullName>
    </submittedName>
</protein>
<dbReference type="NCBIfam" id="NF033559">
    <property type="entry name" value="transpos_IS1634"/>
    <property type="match status" value="1"/>
</dbReference>
<accession>A0ABQ0K1Q4</accession>
<dbReference type="InterPro" id="IPR002559">
    <property type="entry name" value="Transposase_11"/>
</dbReference>
<evidence type="ECO:0000313" key="3">
    <source>
        <dbReference type="Proteomes" id="UP000032309"/>
    </source>
</evidence>
<proteinExistence type="predicted"/>
<organism evidence="2 3">
    <name type="scientific">Candidatus Brocadia sinica JPN1</name>
    <dbReference type="NCBI Taxonomy" id="1197129"/>
    <lineage>
        <taxon>Bacteria</taxon>
        <taxon>Pseudomonadati</taxon>
        <taxon>Planctomycetota</taxon>
        <taxon>Candidatus Brocadiia</taxon>
        <taxon>Candidatus Brocadiales</taxon>
        <taxon>Candidatus Brocadiaceae</taxon>
        <taxon>Candidatus Brocadia</taxon>
    </lineage>
</organism>
<comment type="caution">
    <text evidence="2">The sequence shown here is derived from an EMBL/GenBank/DDBJ whole genome shotgun (WGS) entry which is preliminary data.</text>
</comment>
<keyword evidence="3" id="KW-1185">Reference proteome</keyword>
<reference evidence="3" key="1">
    <citation type="journal article" date="2015" name="Genome Announc.">
        <title>Draft Genome Sequence of an Anaerobic Ammonium-Oxidizing Bacterium, "Candidatus Brocadia sinica".</title>
        <authorList>
            <person name="Oshiki M."/>
            <person name="Shinyako-Hata K."/>
            <person name="Satoh H."/>
            <person name="Okabe S."/>
        </authorList>
    </citation>
    <scope>NUCLEOTIDE SEQUENCE [LARGE SCALE GENOMIC DNA]</scope>
    <source>
        <strain evidence="3">JPN1</strain>
    </source>
</reference>
<evidence type="ECO:0000259" key="1">
    <source>
        <dbReference type="Pfam" id="PF01609"/>
    </source>
</evidence>
<name>A0ABQ0K1Q4_9BACT</name>
<dbReference type="InterPro" id="IPR047654">
    <property type="entry name" value="IS1634_transpos"/>
</dbReference>
<dbReference type="Proteomes" id="UP000032309">
    <property type="component" value="Unassembled WGS sequence"/>
</dbReference>
<feature type="domain" description="Transposase IS4-like" evidence="1">
    <location>
        <begin position="79"/>
        <end position="191"/>
    </location>
</feature>
<dbReference type="EMBL" id="BAFN01000001">
    <property type="protein sequence ID" value="GAN34936.1"/>
    <property type="molecule type" value="Genomic_DNA"/>
</dbReference>
<evidence type="ECO:0000313" key="2">
    <source>
        <dbReference type="EMBL" id="GAN34936.1"/>
    </source>
</evidence>